<proteinExistence type="predicted"/>
<accession>A0A7E4VT61</accession>
<evidence type="ECO:0000313" key="2">
    <source>
        <dbReference type="WBParaSite" id="Pan_g2744.t1"/>
    </source>
</evidence>
<reference evidence="2" key="2">
    <citation type="submission" date="2020-10" db="UniProtKB">
        <authorList>
            <consortium name="WormBaseParasite"/>
        </authorList>
    </citation>
    <scope>IDENTIFICATION</scope>
</reference>
<evidence type="ECO:0000313" key="1">
    <source>
        <dbReference type="Proteomes" id="UP000492821"/>
    </source>
</evidence>
<organism evidence="1 2">
    <name type="scientific">Panagrellus redivivus</name>
    <name type="common">Microworm</name>
    <dbReference type="NCBI Taxonomy" id="6233"/>
    <lineage>
        <taxon>Eukaryota</taxon>
        <taxon>Metazoa</taxon>
        <taxon>Ecdysozoa</taxon>
        <taxon>Nematoda</taxon>
        <taxon>Chromadorea</taxon>
        <taxon>Rhabditida</taxon>
        <taxon>Tylenchina</taxon>
        <taxon>Panagrolaimomorpha</taxon>
        <taxon>Panagrolaimoidea</taxon>
        <taxon>Panagrolaimidae</taxon>
        <taxon>Panagrellus</taxon>
    </lineage>
</organism>
<name>A0A7E4VT61_PANRE</name>
<dbReference type="Proteomes" id="UP000492821">
    <property type="component" value="Unassembled WGS sequence"/>
</dbReference>
<dbReference type="WBParaSite" id="Pan_g2744.t1">
    <property type="protein sequence ID" value="Pan_g2744.t1"/>
    <property type="gene ID" value="Pan_g2744"/>
</dbReference>
<keyword evidence="1" id="KW-1185">Reference proteome</keyword>
<dbReference type="AlphaFoldDB" id="A0A7E4VT61"/>
<reference evidence="1" key="1">
    <citation type="journal article" date="2013" name="Genetics">
        <title>The draft genome and transcriptome of Panagrellus redivivus are shaped by the harsh demands of a free-living lifestyle.</title>
        <authorList>
            <person name="Srinivasan J."/>
            <person name="Dillman A.R."/>
            <person name="Macchietto M.G."/>
            <person name="Heikkinen L."/>
            <person name="Lakso M."/>
            <person name="Fracchia K.M."/>
            <person name="Antoshechkin I."/>
            <person name="Mortazavi A."/>
            <person name="Wong G."/>
            <person name="Sternberg P.W."/>
        </authorList>
    </citation>
    <scope>NUCLEOTIDE SEQUENCE [LARGE SCALE GENOMIC DNA]</scope>
    <source>
        <strain evidence="1">MT8872</strain>
    </source>
</reference>
<protein>
    <submittedName>
        <fullName evidence="2">DNA-directed RNA polymerase</fullName>
    </submittedName>
</protein>
<sequence>MDSQDEFTGLYVISKKADSATTYDELLKVTGGDVTIAQFNQRLLDTENILKKGAKFAAEEIEHYKAKDAQKGLLIEQYTQGLYIEGMNYISDSRCILRNLSHKLRDGWYQEHDKKPPF</sequence>